<dbReference type="GO" id="GO:0007264">
    <property type="term" value="P:small GTPase-mediated signal transduction"/>
    <property type="evidence" value="ECO:0007669"/>
    <property type="project" value="InterPro"/>
</dbReference>
<dbReference type="SMART" id="SM00174">
    <property type="entry name" value="RHO"/>
    <property type="match status" value="1"/>
</dbReference>
<dbReference type="InterPro" id="IPR001806">
    <property type="entry name" value="Small_GTPase"/>
</dbReference>
<name>A0A103Y5J6_CYNCS</name>
<dbReference type="STRING" id="59895.A0A103Y5J6"/>
<evidence type="ECO:0000313" key="6">
    <source>
        <dbReference type="Proteomes" id="UP000243975"/>
    </source>
</evidence>
<dbReference type="SMART" id="SM00175">
    <property type="entry name" value="RAB"/>
    <property type="match status" value="1"/>
</dbReference>
<keyword evidence="6" id="KW-1185">Reference proteome</keyword>
<keyword evidence="4" id="KW-0449">Lipoprotein</keyword>
<evidence type="ECO:0000256" key="3">
    <source>
        <dbReference type="ARBA" id="ARBA00023134"/>
    </source>
</evidence>
<dbReference type="Proteomes" id="UP000243975">
    <property type="component" value="Unassembled WGS sequence"/>
</dbReference>
<dbReference type="PROSITE" id="PS51419">
    <property type="entry name" value="RAB"/>
    <property type="match status" value="1"/>
</dbReference>
<evidence type="ECO:0008006" key="7">
    <source>
        <dbReference type="Google" id="ProtNLM"/>
    </source>
</evidence>
<organism evidence="5 6">
    <name type="scientific">Cynara cardunculus var. scolymus</name>
    <name type="common">Globe artichoke</name>
    <name type="synonym">Cynara scolymus</name>
    <dbReference type="NCBI Taxonomy" id="59895"/>
    <lineage>
        <taxon>Eukaryota</taxon>
        <taxon>Viridiplantae</taxon>
        <taxon>Streptophyta</taxon>
        <taxon>Embryophyta</taxon>
        <taxon>Tracheophyta</taxon>
        <taxon>Spermatophyta</taxon>
        <taxon>Magnoliopsida</taxon>
        <taxon>eudicotyledons</taxon>
        <taxon>Gunneridae</taxon>
        <taxon>Pentapetalae</taxon>
        <taxon>asterids</taxon>
        <taxon>campanulids</taxon>
        <taxon>Asterales</taxon>
        <taxon>Asteraceae</taxon>
        <taxon>Carduoideae</taxon>
        <taxon>Cardueae</taxon>
        <taxon>Carduinae</taxon>
        <taxon>Cynara</taxon>
    </lineage>
</organism>
<dbReference type="Gene3D" id="3.40.50.300">
    <property type="entry name" value="P-loop containing nucleotide triphosphate hydrolases"/>
    <property type="match status" value="2"/>
</dbReference>
<dbReference type="GO" id="GO:0005525">
    <property type="term" value="F:GTP binding"/>
    <property type="evidence" value="ECO:0007669"/>
    <property type="project" value="UniProtKB-KW"/>
</dbReference>
<dbReference type="PANTHER" id="PTHR24072">
    <property type="entry name" value="RHO FAMILY GTPASE"/>
    <property type="match status" value="1"/>
</dbReference>
<dbReference type="SUPFAM" id="SSF52540">
    <property type="entry name" value="P-loop containing nucleoside triphosphate hydrolases"/>
    <property type="match status" value="1"/>
</dbReference>
<proteinExistence type="inferred from homology"/>
<comment type="similarity">
    <text evidence="1">Belongs to the small GTPase superfamily. Rho family.</text>
</comment>
<evidence type="ECO:0000256" key="4">
    <source>
        <dbReference type="ARBA" id="ARBA00023288"/>
    </source>
</evidence>
<dbReference type="InterPro" id="IPR003578">
    <property type="entry name" value="Small_GTPase_Rho"/>
</dbReference>
<dbReference type="PROSITE" id="PS51420">
    <property type="entry name" value="RHO"/>
    <property type="match status" value="1"/>
</dbReference>
<dbReference type="InterPro" id="IPR005225">
    <property type="entry name" value="Small_GTP-bd"/>
</dbReference>
<dbReference type="PRINTS" id="PR00449">
    <property type="entry name" value="RASTRNSFRMNG"/>
</dbReference>
<sequence>MSASRFIKCVTVGDGAVGKTCLLISYTSNSFPTDYVPTVFDNFSANVVVNGSTVNLGLWDTAGQEDYNRLRPLSYRGADWIPELKHYAPGVPIVLVGTKMDLRDDKQFFADHPSAVPITTAQGEELRKTIGAPTYIECSAKTQENVKGVFDAAIKVVLQPPSSKKKKGKGQKGCSIL</sequence>
<evidence type="ECO:0000313" key="5">
    <source>
        <dbReference type="EMBL" id="KVI02907.1"/>
    </source>
</evidence>
<dbReference type="InterPro" id="IPR027417">
    <property type="entry name" value="P-loop_NTPase"/>
</dbReference>
<keyword evidence="2" id="KW-0547">Nucleotide-binding</keyword>
<dbReference type="GO" id="GO:0003924">
    <property type="term" value="F:GTPase activity"/>
    <property type="evidence" value="ECO:0007669"/>
    <property type="project" value="InterPro"/>
</dbReference>
<dbReference type="PROSITE" id="PS51421">
    <property type="entry name" value="RAS"/>
    <property type="match status" value="1"/>
</dbReference>
<gene>
    <name evidence="5" type="ORF">Ccrd_018806</name>
</gene>
<dbReference type="Gramene" id="KVI02907">
    <property type="protein sequence ID" value="KVI02907"/>
    <property type="gene ID" value="Ccrd_018806"/>
</dbReference>
<evidence type="ECO:0000256" key="1">
    <source>
        <dbReference type="ARBA" id="ARBA00010142"/>
    </source>
</evidence>
<dbReference type="NCBIfam" id="TIGR00231">
    <property type="entry name" value="small_GTP"/>
    <property type="match status" value="1"/>
</dbReference>
<dbReference type="AlphaFoldDB" id="A0A103Y5J6"/>
<evidence type="ECO:0000256" key="2">
    <source>
        <dbReference type="ARBA" id="ARBA00022741"/>
    </source>
</evidence>
<dbReference type="SMART" id="SM00173">
    <property type="entry name" value="RAS"/>
    <property type="match status" value="1"/>
</dbReference>
<dbReference type="EMBL" id="LEKV01002618">
    <property type="protein sequence ID" value="KVI02907.1"/>
    <property type="molecule type" value="Genomic_DNA"/>
</dbReference>
<reference evidence="5 6" key="1">
    <citation type="journal article" date="2016" name="Sci. Rep.">
        <title>The genome sequence of the outbreeding globe artichoke constructed de novo incorporating a phase-aware low-pass sequencing strategy of F1 progeny.</title>
        <authorList>
            <person name="Scaglione D."/>
            <person name="Reyes-Chin-Wo S."/>
            <person name="Acquadro A."/>
            <person name="Froenicke L."/>
            <person name="Portis E."/>
            <person name="Beitel C."/>
            <person name="Tirone M."/>
            <person name="Mauro R."/>
            <person name="Lo Monaco A."/>
            <person name="Mauromicale G."/>
            <person name="Faccioli P."/>
            <person name="Cattivelli L."/>
            <person name="Rieseberg L."/>
            <person name="Michelmore R."/>
            <person name="Lanteri S."/>
        </authorList>
    </citation>
    <scope>NUCLEOTIDE SEQUENCE [LARGE SCALE GENOMIC DNA]</scope>
    <source>
        <strain evidence="5">2C</strain>
    </source>
</reference>
<comment type="caution">
    <text evidence="5">The sequence shown here is derived from an EMBL/GenBank/DDBJ whole genome shotgun (WGS) entry which is preliminary data.</text>
</comment>
<keyword evidence="3" id="KW-0342">GTP-binding</keyword>
<dbReference type="CDD" id="cd04133">
    <property type="entry name" value="Rop_like"/>
    <property type="match status" value="1"/>
</dbReference>
<dbReference type="Pfam" id="PF00071">
    <property type="entry name" value="Ras"/>
    <property type="match status" value="1"/>
</dbReference>
<accession>A0A103Y5J6</accession>
<protein>
    <recommendedName>
        <fullName evidence="7">Ran GTPase</fullName>
    </recommendedName>
</protein>